<dbReference type="GO" id="GO:0005886">
    <property type="term" value="C:plasma membrane"/>
    <property type="evidence" value="ECO:0007669"/>
    <property type="project" value="TreeGrafter"/>
</dbReference>
<keyword evidence="2 5" id="KW-0812">Transmembrane</keyword>
<protein>
    <recommendedName>
        <fullName evidence="6">NfeD-like C-terminal domain-containing protein</fullName>
    </recommendedName>
</protein>
<accession>A0A2G1QNW8</accession>
<name>A0A2G1QNW8_9HYPH</name>
<evidence type="ECO:0000256" key="5">
    <source>
        <dbReference type="SAM" id="Phobius"/>
    </source>
</evidence>
<dbReference type="PANTHER" id="PTHR33507">
    <property type="entry name" value="INNER MEMBRANE PROTEIN YBBJ"/>
    <property type="match status" value="1"/>
</dbReference>
<dbReference type="InterPro" id="IPR052165">
    <property type="entry name" value="Membrane_assoc_protease"/>
</dbReference>
<dbReference type="OrthoDB" id="9810336at2"/>
<evidence type="ECO:0000256" key="1">
    <source>
        <dbReference type="ARBA" id="ARBA00004141"/>
    </source>
</evidence>
<evidence type="ECO:0000313" key="8">
    <source>
        <dbReference type="Proteomes" id="UP000221168"/>
    </source>
</evidence>
<feature type="domain" description="NfeD-like C-terminal" evidence="6">
    <location>
        <begin position="97"/>
        <end position="151"/>
    </location>
</feature>
<evidence type="ECO:0000256" key="4">
    <source>
        <dbReference type="ARBA" id="ARBA00023136"/>
    </source>
</evidence>
<dbReference type="Pfam" id="PF01957">
    <property type="entry name" value="NfeD"/>
    <property type="match status" value="1"/>
</dbReference>
<gene>
    <name evidence="7" type="ORF">CSC94_09335</name>
</gene>
<dbReference type="InterPro" id="IPR012340">
    <property type="entry name" value="NA-bd_OB-fold"/>
</dbReference>
<reference evidence="7 8" key="1">
    <citation type="submission" date="2017-10" db="EMBL/GenBank/DDBJ databases">
        <title>Sedimentibacterium mangrovi gen. nov., sp. nov., a novel member of family Phyllobacteriacea isolated from mangrove sediment.</title>
        <authorList>
            <person name="Liao H."/>
            <person name="Tian Y."/>
        </authorList>
    </citation>
    <scope>NUCLEOTIDE SEQUENCE [LARGE SCALE GENOMIC DNA]</scope>
    <source>
        <strain evidence="7 8">X9-2-2</strain>
    </source>
</reference>
<dbReference type="AlphaFoldDB" id="A0A2G1QNW8"/>
<keyword evidence="8" id="KW-1185">Reference proteome</keyword>
<comment type="subcellular location">
    <subcellularLocation>
        <location evidence="1">Membrane</location>
        <topology evidence="1">Multi-pass membrane protein</topology>
    </subcellularLocation>
</comment>
<dbReference type="PANTHER" id="PTHR33507:SF3">
    <property type="entry name" value="INNER MEMBRANE PROTEIN YBBJ"/>
    <property type="match status" value="1"/>
</dbReference>
<organism evidence="7 8">
    <name type="scientific">Zhengella mangrovi</name>
    <dbReference type="NCBI Taxonomy" id="1982044"/>
    <lineage>
        <taxon>Bacteria</taxon>
        <taxon>Pseudomonadati</taxon>
        <taxon>Pseudomonadota</taxon>
        <taxon>Alphaproteobacteria</taxon>
        <taxon>Hyphomicrobiales</taxon>
        <taxon>Notoacmeibacteraceae</taxon>
        <taxon>Zhengella</taxon>
    </lineage>
</organism>
<comment type="caution">
    <text evidence="7">The sequence shown here is derived from an EMBL/GenBank/DDBJ whole genome shotgun (WGS) entry which is preliminary data.</text>
</comment>
<sequence>MIQQIVNELGPWNWMVLGIILLGAEILMPGVFLIWIGLAAIATGILSLVLWETAYWTWQAQTLVFLALSLLSAWFGKRLMDSSRTETDEPLLNQRQAQLVGRVATLEEPIRNGAGRVRIGDTQWRITGPDMEAGARVRVSGLQNGTLIVEKAG</sequence>
<dbReference type="Gene3D" id="2.40.50.140">
    <property type="entry name" value="Nucleic acid-binding proteins"/>
    <property type="match status" value="1"/>
</dbReference>
<dbReference type="EMBL" id="PDVP01000004">
    <property type="protein sequence ID" value="PHP67237.1"/>
    <property type="molecule type" value="Genomic_DNA"/>
</dbReference>
<evidence type="ECO:0000313" key="7">
    <source>
        <dbReference type="EMBL" id="PHP67237.1"/>
    </source>
</evidence>
<feature type="transmembrane region" description="Helical" evidence="5">
    <location>
        <begin position="12"/>
        <end position="36"/>
    </location>
</feature>
<evidence type="ECO:0000256" key="3">
    <source>
        <dbReference type="ARBA" id="ARBA00022989"/>
    </source>
</evidence>
<feature type="transmembrane region" description="Helical" evidence="5">
    <location>
        <begin position="56"/>
        <end position="75"/>
    </location>
</feature>
<dbReference type="Proteomes" id="UP000221168">
    <property type="component" value="Unassembled WGS sequence"/>
</dbReference>
<evidence type="ECO:0000256" key="2">
    <source>
        <dbReference type="ARBA" id="ARBA00022692"/>
    </source>
</evidence>
<evidence type="ECO:0000259" key="6">
    <source>
        <dbReference type="Pfam" id="PF01957"/>
    </source>
</evidence>
<dbReference type="InterPro" id="IPR002810">
    <property type="entry name" value="NfeD-like_C"/>
</dbReference>
<dbReference type="RefSeq" id="WP_099306064.1">
    <property type="nucleotide sequence ID" value="NZ_PDVP01000004.1"/>
</dbReference>
<keyword evidence="3 5" id="KW-1133">Transmembrane helix</keyword>
<keyword evidence="4 5" id="KW-0472">Membrane</keyword>
<proteinExistence type="predicted"/>